<dbReference type="EMBL" id="KI665859">
    <property type="protein sequence ID" value="ETN72025.1"/>
    <property type="molecule type" value="Genomic_DNA"/>
</dbReference>
<dbReference type="AlphaFoldDB" id="W2SQW4"/>
<protein>
    <submittedName>
        <fullName evidence="1">Uncharacterized protein</fullName>
    </submittedName>
</protein>
<accession>W2SQW4</accession>
<dbReference type="Proteomes" id="UP000053676">
    <property type="component" value="Unassembled WGS sequence"/>
</dbReference>
<name>W2SQW4_NECAM</name>
<evidence type="ECO:0000313" key="1">
    <source>
        <dbReference type="EMBL" id="ETN72025.1"/>
    </source>
</evidence>
<reference evidence="2" key="1">
    <citation type="journal article" date="2014" name="Nat. Genet.">
        <title>Genome of the human hookworm Necator americanus.</title>
        <authorList>
            <person name="Tang Y.T."/>
            <person name="Gao X."/>
            <person name="Rosa B.A."/>
            <person name="Abubucker S."/>
            <person name="Hallsworth-Pepin K."/>
            <person name="Martin J."/>
            <person name="Tyagi R."/>
            <person name="Heizer E."/>
            <person name="Zhang X."/>
            <person name="Bhonagiri-Palsikar V."/>
            <person name="Minx P."/>
            <person name="Warren W.C."/>
            <person name="Wang Q."/>
            <person name="Zhan B."/>
            <person name="Hotez P.J."/>
            <person name="Sternberg P.W."/>
            <person name="Dougall A."/>
            <person name="Gaze S.T."/>
            <person name="Mulvenna J."/>
            <person name="Sotillo J."/>
            <person name="Ranganathan S."/>
            <person name="Rabelo E.M."/>
            <person name="Wilson R.K."/>
            <person name="Felgner P.L."/>
            <person name="Bethony J."/>
            <person name="Hawdon J.M."/>
            <person name="Gasser R.B."/>
            <person name="Loukas A."/>
            <person name="Mitreva M."/>
        </authorList>
    </citation>
    <scope>NUCLEOTIDE SEQUENCE [LARGE SCALE GENOMIC DNA]</scope>
</reference>
<sequence>MTKAKRRRIWWIRESWLNKCPPPPPPHLTCILHSVGKRKLFCEAIDLLLKARNSLLNHS</sequence>
<organism evidence="1 2">
    <name type="scientific">Necator americanus</name>
    <name type="common">Human hookworm</name>
    <dbReference type="NCBI Taxonomy" id="51031"/>
    <lineage>
        <taxon>Eukaryota</taxon>
        <taxon>Metazoa</taxon>
        <taxon>Ecdysozoa</taxon>
        <taxon>Nematoda</taxon>
        <taxon>Chromadorea</taxon>
        <taxon>Rhabditida</taxon>
        <taxon>Rhabditina</taxon>
        <taxon>Rhabditomorpha</taxon>
        <taxon>Strongyloidea</taxon>
        <taxon>Ancylostomatidae</taxon>
        <taxon>Bunostominae</taxon>
        <taxon>Necator</taxon>
    </lineage>
</organism>
<evidence type="ECO:0000313" key="2">
    <source>
        <dbReference type="Proteomes" id="UP000053676"/>
    </source>
</evidence>
<proteinExistence type="predicted"/>
<keyword evidence="2" id="KW-1185">Reference proteome</keyword>
<dbReference type="KEGG" id="nai:NECAME_14001"/>
<gene>
    <name evidence="1" type="ORF">NECAME_14001</name>
</gene>